<evidence type="ECO:0000313" key="2">
    <source>
        <dbReference type="EMBL" id="MBN2963309.1"/>
    </source>
</evidence>
<feature type="domain" description="BON" evidence="1">
    <location>
        <begin position="47"/>
        <end position="115"/>
    </location>
</feature>
<evidence type="ECO:0000313" key="3">
    <source>
        <dbReference type="Proteomes" id="UP000703590"/>
    </source>
</evidence>
<protein>
    <submittedName>
        <fullName evidence="2">BON domain-containing protein</fullName>
    </submittedName>
</protein>
<gene>
    <name evidence="2" type="ORF">JWV37_00815</name>
</gene>
<dbReference type="InterPro" id="IPR007055">
    <property type="entry name" value="BON_dom"/>
</dbReference>
<dbReference type="InterPro" id="IPR051686">
    <property type="entry name" value="Lipoprotein_DolP"/>
</dbReference>
<dbReference type="PANTHER" id="PTHR34606">
    <property type="entry name" value="BON DOMAIN-CONTAINING PROTEIN"/>
    <property type="match status" value="1"/>
</dbReference>
<sequence length="192" mass="21946">MRGWWWLVMVGALLGGCVTPTTFLHGTSVYDAYAITVDRRSLWTMASDKRIKLFIQSRLLQENTSDIYYVGVESFYGTVYLLGEYEDAAHKERLLRIANETEGIREVVAYFHPKATQGDCTTYRNLAILSDVKTRLFQDKHIYGSNVHVHAVQCHVVLAGIVQTKMERERAEWIAYNTPGARSAVSYLRALY</sequence>
<dbReference type="EMBL" id="JAFHKK010000001">
    <property type="protein sequence ID" value="MBN2963309.1"/>
    <property type="molecule type" value="Genomic_DNA"/>
</dbReference>
<dbReference type="Pfam" id="PF04972">
    <property type="entry name" value="BON"/>
    <property type="match status" value="2"/>
</dbReference>
<comment type="caution">
    <text evidence="2">The sequence shown here is derived from an EMBL/GenBank/DDBJ whole genome shotgun (WGS) entry which is preliminary data.</text>
</comment>
<dbReference type="PROSITE" id="PS51257">
    <property type="entry name" value="PROKAR_LIPOPROTEIN"/>
    <property type="match status" value="1"/>
</dbReference>
<feature type="domain" description="BON" evidence="1">
    <location>
        <begin position="124"/>
        <end position="192"/>
    </location>
</feature>
<dbReference type="PANTHER" id="PTHR34606:SF15">
    <property type="entry name" value="BON DOMAIN-CONTAINING PROTEIN"/>
    <property type="match status" value="1"/>
</dbReference>
<keyword evidence="3" id="KW-1185">Reference proteome</keyword>
<reference evidence="2" key="1">
    <citation type="submission" date="2021-02" db="EMBL/GenBank/DDBJ databases">
        <title>Sulfurospirillum tamanensis sp. nov.</title>
        <authorList>
            <person name="Frolova A."/>
            <person name="Merkel A."/>
            <person name="Slobodkin A."/>
        </authorList>
    </citation>
    <scope>NUCLEOTIDE SEQUENCE</scope>
    <source>
        <strain evidence="2">T05b</strain>
    </source>
</reference>
<dbReference type="Proteomes" id="UP000703590">
    <property type="component" value="Unassembled WGS sequence"/>
</dbReference>
<dbReference type="PROSITE" id="PS50914">
    <property type="entry name" value="BON"/>
    <property type="match status" value="2"/>
</dbReference>
<proteinExistence type="predicted"/>
<organism evidence="2 3">
    <name type="scientific">Sulfurospirillum tamanense</name>
    <dbReference type="NCBI Taxonomy" id="2813362"/>
    <lineage>
        <taxon>Bacteria</taxon>
        <taxon>Pseudomonadati</taxon>
        <taxon>Campylobacterota</taxon>
        <taxon>Epsilonproteobacteria</taxon>
        <taxon>Campylobacterales</taxon>
        <taxon>Sulfurospirillaceae</taxon>
        <taxon>Sulfurospirillum</taxon>
    </lineage>
</organism>
<accession>A0ABS2WQ09</accession>
<reference evidence="2" key="2">
    <citation type="submission" date="2021-02" db="EMBL/GenBank/DDBJ databases">
        <authorList>
            <person name="Merkel A.Y."/>
        </authorList>
    </citation>
    <scope>NUCLEOTIDE SEQUENCE</scope>
    <source>
        <strain evidence="2">T05b</strain>
    </source>
</reference>
<name>A0ABS2WQ09_9BACT</name>
<dbReference type="RefSeq" id="WP_205457742.1">
    <property type="nucleotide sequence ID" value="NZ_JAFHKK010000001.1"/>
</dbReference>
<evidence type="ECO:0000259" key="1">
    <source>
        <dbReference type="PROSITE" id="PS50914"/>
    </source>
</evidence>